<sequence length="278" mass="31235">MVLCPYIFLITRSSLPPLKLQPTEVASTHWVPLRALLSAQQRTVSYEDVSNRLAHQETGVRRWLLRAMLGQMLFAAIRLMPSESLYCNTPPVDEIPGSDEISKRSLLSFPWSRNKPPPAAHERPLMLWGLTLGVMADFLDLLPPHNALQLWTYPTFTPWDVRLTVWAMSYKFKQRKTREIKSGRRSGPAVSAVEEGLDAVSTPKDEQLKEVGIGGLGSGIDNRKTALDRMGFRSSAVATMLEGYYDIVRKAVAVALIGRVSAFTALLAILWARYRRSR</sequence>
<keyword evidence="2" id="KW-1185">Reference proteome</keyword>
<evidence type="ECO:0000313" key="1">
    <source>
        <dbReference type="EMBL" id="KAK8200871.1"/>
    </source>
</evidence>
<dbReference type="Proteomes" id="UP001320706">
    <property type="component" value="Unassembled WGS sequence"/>
</dbReference>
<protein>
    <submittedName>
        <fullName evidence="1">Uncharacterized protein</fullName>
    </submittedName>
</protein>
<evidence type="ECO:0000313" key="2">
    <source>
        <dbReference type="Proteomes" id="UP001320706"/>
    </source>
</evidence>
<proteinExistence type="predicted"/>
<dbReference type="EMBL" id="JAMKPW020000038">
    <property type="protein sequence ID" value="KAK8200871.1"/>
    <property type="molecule type" value="Genomic_DNA"/>
</dbReference>
<organism evidence="1 2">
    <name type="scientific">Zalaria obscura</name>
    <dbReference type="NCBI Taxonomy" id="2024903"/>
    <lineage>
        <taxon>Eukaryota</taxon>
        <taxon>Fungi</taxon>
        <taxon>Dikarya</taxon>
        <taxon>Ascomycota</taxon>
        <taxon>Pezizomycotina</taxon>
        <taxon>Dothideomycetes</taxon>
        <taxon>Dothideomycetidae</taxon>
        <taxon>Dothideales</taxon>
        <taxon>Zalariaceae</taxon>
        <taxon>Zalaria</taxon>
    </lineage>
</organism>
<accession>A0ACC3S7V4</accession>
<reference evidence="1" key="1">
    <citation type="submission" date="2024-02" db="EMBL/GenBank/DDBJ databases">
        <title>Metagenome Assembled Genome of Zalaria obscura JY119.</title>
        <authorList>
            <person name="Vighnesh L."/>
            <person name="Jagadeeshwari U."/>
            <person name="Venkata Ramana C."/>
            <person name="Sasikala C."/>
        </authorList>
    </citation>
    <scope>NUCLEOTIDE SEQUENCE</scope>
    <source>
        <strain evidence="1">JY119</strain>
    </source>
</reference>
<name>A0ACC3S7V4_9PEZI</name>
<comment type="caution">
    <text evidence="1">The sequence shown here is derived from an EMBL/GenBank/DDBJ whole genome shotgun (WGS) entry which is preliminary data.</text>
</comment>
<gene>
    <name evidence="1" type="ORF">M8818_006188</name>
</gene>